<dbReference type="InterPro" id="IPR000160">
    <property type="entry name" value="GGDEF_dom"/>
</dbReference>
<dbReference type="Pfam" id="PF02743">
    <property type="entry name" value="dCache_1"/>
    <property type="match status" value="1"/>
</dbReference>
<dbReference type="GO" id="GO:0052621">
    <property type="term" value="F:diguanylate cyclase activity"/>
    <property type="evidence" value="ECO:0007669"/>
    <property type="project" value="TreeGrafter"/>
</dbReference>
<dbReference type="CDD" id="cd18773">
    <property type="entry name" value="PDC1_HK_sensor"/>
    <property type="match status" value="1"/>
</dbReference>
<dbReference type="PANTHER" id="PTHR45138:SF9">
    <property type="entry name" value="DIGUANYLATE CYCLASE DGCM-RELATED"/>
    <property type="match status" value="1"/>
</dbReference>
<dbReference type="CDD" id="cd12912">
    <property type="entry name" value="PDC2_MCP_like"/>
    <property type="match status" value="1"/>
</dbReference>
<evidence type="ECO:0000256" key="2">
    <source>
        <dbReference type="ARBA" id="ARBA00022475"/>
    </source>
</evidence>
<feature type="domain" description="GGDEF" evidence="7">
    <location>
        <begin position="412"/>
        <end position="539"/>
    </location>
</feature>
<accession>A0A4Y6UZW9</accession>
<gene>
    <name evidence="8" type="ORF">FFV09_13525</name>
</gene>
<dbReference type="GO" id="GO:1902201">
    <property type="term" value="P:negative regulation of bacterial-type flagellum-dependent cell motility"/>
    <property type="evidence" value="ECO:0007669"/>
    <property type="project" value="TreeGrafter"/>
</dbReference>
<evidence type="ECO:0000256" key="5">
    <source>
        <dbReference type="ARBA" id="ARBA00023136"/>
    </source>
</evidence>
<dbReference type="CDD" id="cd01949">
    <property type="entry name" value="GGDEF"/>
    <property type="match status" value="1"/>
</dbReference>
<keyword evidence="5 6" id="KW-0472">Membrane</keyword>
<dbReference type="Proteomes" id="UP000316968">
    <property type="component" value="Chromosome"/>
</dbReference>
<name>A0A4Y6UZW9_SACBS</name>
<organism evidence="8 9">
    <name type="scientific">Saccharibacillus brassicae</name>
    <dbReference type="NCBI Taxonomy" id="2583377"/>
    <lineage>
        <taxon>Bacteria</taxon>
        <taxon>Bacillati</taxon>
        <taxon>Bacillota</taxon>
        <taxon>Bacilli</taxon>
        <taxon>Bacillales</taxon>
        <taxon>Paenibacillaceae</taxon>
        <taxon>Saccharibacillus</taxon>
    </lineage>
</organism>
<dbReference type="KEGG" id="saca:FFV09_13525"/>
<evidence type="ECO:0000313" key="8">
    <source>
        <dbReference type="EMBL" id="QDH21777.1"/>
    </source>
</evidence>
<comment type="subcellular location">
    <subcellularLocation>
        <location evidence="1">Cell membrane</location>
        <topology evidence="1">Multi-pass membrane protein</topology>
    </subcellularLocation>
</comment>
<dbReference type="SUPFAM" id="SSF55073">
    <property type="entry name" value="Nucleotide cyclase"/>
    <property type="match status" value="1"/>
</dbReference>
<evidence type="ECO:0000259" key="7">
    <source>
        <dbReference type="PROSITE" id="PS50887"/>
    </source>
</evidence>
<dbReference type="OrthoDB" id="9759607at2"/>
<sequence>MNIVQTVSNPRKGGRDESFFRTKGRISLRALFSGLVVLTFVLTLVITLLASYRSEKELLTERVLNTNFSESQRIGHTMNMLFVSIRTSLSAFTSEMAELISGDPERIMEELQQIHESSGYFESVFVAETGGKITQMHSYRENGDFGKIDERTLEAALKRSEPGLSVPYRDADAEMIVLMTEPFYNEEGVYLGVVGGTIRLEDPAVLGSLFGVQNGNEADSYYYVVDCEGKVIYHPDKTRIGEDLTDSPIVARILNGASGKTEVSDRKGRPFLVGYTFVPATRWGVIAQTPNSVLKQQQTEQIRGTLVAVLVPFLILVGGTLFLARRLAAPFVALADFVVRAADRPQEASIPVVRRHWNREADLLNRAVMRSVGEMKRQHRDLTHSALRDSLTGLPNRRALDEALEKLEGDNLPFSLLLIDIDRFKSVNDLHGHAAGDEVLRSVARLLEDTVDRGDLCGRYGGEEFVALLPGRSVAETYEMAERLRLAAAAHENALHIPVTVSIGAAISPQQSAQIEELFELADRALYRAKEDGRNRVVM</sequence>
<evidence type="ECO:0000256" key="1">
    <source>
        <dbReference type="ARBA" id="ARBA00004651"/>
    </source>
</evidence>
<dbReference type="InterPro" id="IPR033479">
    <property type="entry name" value="dCache_1"/>
</dbReference>
<evidence type="ECO:0000256" key="3">
    <source>
        <dbReference type="ARBA" id="ARBA00022692"/>
    </source>
</evidence>
<dbReference type="SMART" id="SM00267">
    <property type="entry name" value="GGDEF"/>
    <property type="match status" value="1"/>
</dbReference>
<keyword evidence="4 6" id="KW-1133">Transmembrane helix</keyword>
<dbReference type="GO" id="GO:0043709">
    <property type="term" value="P:cell adhesion involved in single-species biofilm formation"/>
    <property type="evidence" value="ECO:0007669"/>
    <property type="project" value="TreeGrafter"/>
</dbReference>
<dbReference type="Gene3D" id="3.30.450.20">
    <property type="entry name" value="PAS domain"/>
    <property type="match status" value="1"/>
</dbReference>
<dbReference type="PROSITE" id="PS50887">
    <property type="entry name" value="GGDEF"/>
    <property type="match status" value="1"/>
</dbReference>
<dbReference type="Gene3D" id="3.30.70.270">
    <property type="match status" value="1"/>
</dbReference>
<proteinExistence type="predicted"/>
<evidence type="ECO:0000313" key="9">
    <source>
        <dbReference type="Proteomes" id="UP000316968"/>
    </source>
</evidence>
<keyword evidence="2" id="KW-1003">Cell membrane</keyword>
<evidence type="ECO:0000256" key="6">
    <source>
        <dbReference type="SAM" id="Phobius"/>
    </source>
</evidence>
<dbReference type="FunFam" id="3.30.70.270:FF:000001">
    <property type="entry name" value="Diguanylate cyclase domain protein"/>
    <property type="match status" value="1"/>
</dbReference>
<reference evidence="8 9" key="1">
    <citation type="submission" date="2019-06" db="EMBL/GenBank/DDBJ databases">
        <title>Saccharibacillus brassicae sp. nov., an endophytic bacterium isolated from Chinese cabbage seeds (Brassica pekinensis).</title>
        <authorList>
            <person name="Jiang L."/>
            <person name="Lee J."/>
            <person name="Kim S.W."/>
        </authorList>
    </citation>
    <scope>NUCLEOTIDE SEQUENCE [LARGE SCALE GENOMIC DNA]</scope>
    <source>
        <strain evidence="9">KCTC 43072 / ATSA2</strain>
    </source>
</reference>
<protein>
    <submittedName>
        <fullName evidence="8">GGDEF domain-containing protein</fullName>
    </submittedName>
</protein>
<dbReference type="SUPFAM" id="SSF103190">
    <property type="entry name" value="Sensory domain-like"/>
    <property type="match status" value="1"/>
</dbReference>
<dbReference type="PANTHER" id="PTHR45138">
    <property type="entry name" value="REGULATORY COMPONENTS OF SENSORY TRANSDUCTION SYSTEM"/>
    <property type="match status" value="1"/>
</dbReference>
<keyword evidence="9" id="KW-1185">Reference proteome</keyword>
<dbReference type="NCBIfam" id="TIGR00254">
    <property type="entry name" value="GGDEF"/>
    <property type="match status" value="1"/>
</dbReference>
<dbReference type="EMBL" id="CP041217">
    <property type="protein sequence ID" value="QDH21777.1"/>
    <property type="molecule type" value="Genomic_DNA"/>
</dbReference>
<feature type="transmembrane region" description="Helical" evidence="6">
    <location>
        <begin position="30"/>
        <end position="52"/>
    </location>
</feature>
<dbReference type="InterPro" id="IPR029151">
    <property type="entry name" value="Sensor-like_sf"/>
</dbReference>
<keyword evidence="3 6" id="KW-0812">Transmembrane</keyword>
<feature type="transmembrane region" description="Helical" evidence="6">
    <location>
        <begin position="304"/>
        <end position="324"/>
    </location>
</feature>
<dbReference type="InterPro" id="IPR029787">
    <property type="entry name" value="Nucleotide_cyclase"/>
</dbReference>
<dbReference type="Pfam" id="PF00990">
    <property type="entry name" value="GGDEF"/>
    <property type="match status" value="1"/>
</dbReference>
<dbReference type="AlphaFoldDB" id="A0A4Y6UZW9"/>
<dbReference type="InterPro" id="IPR043128">
    <property type="entry name" value="Rev_trsase/Diguanyl_cyclase"/>
</dbReference>
<dbReference type="InterPro" id="IPR050469">
    <property type="entry name" value="Diguanylate_Cyclase"/>
</dbReference>
<evidence type="ECO:0000256" key="4">
    <source>
        <dbReference type="ARBA" id="ARBA00022989"/>
    </source>
</evidence>
<dbReference type="GO" id="GO:0005886">
    <property type="term" value="C:plasma membrane"/>
    <property type="evidence" value="ECO:0007669"/>
    <property type="project" value="UniProtKB-SubCell"/>
</dbReference>